<dbReference type="EMBL" id="GG692396">
    <property type="protein sequence ID" value="EER34965.1"/>
    <property type="molecule type" value="Genomic_DNA"/>
</dbReference>
<sequence>MFAIIFAIGAIKSRKKTDNDETPIDRVLKDHRQRAERRERRREQRRTRQARQFEQSLRSSGTTQQTVQHSRRNNQSRSRNRNERTLPTNQTEYPDDYVPPYTINANENDMGYYDSQGNFHFVEFTPPESYVK</sequence>
<dbReference type="Proteomes" id="UP000002037">
    <property type="component" value="Unassembled WGS sequence"/>
</dbReference>
<dbReference type="HOGENOM" id="CLU_1916810_0_0_1"/>
<keyword evidence="3" id="KW-1185">Reference proteome</keyword>
<name>C5M7J5_CANTT</name>
<organism evidence="2 3">
    <name type="scientific">Candida tropicalis (strain ATCC MYA-3404 / T1)</name>
    <name type="common">Yeast</name>
    <dbReference type="NCBI Taxonomy" id="294747"/>
    <lineage>
        <taxon>Eukaryota</taxon>
        <taxon>Fungi</taxon>
        <taxon>Dikarya</taxon>
        <taxon>Ascomycota</taxon>
        <taxon>Saccharomycotina</taxon>
        <taxon>Pichiomycetes</taxon>
        <taxon>Debaryomycetaceae</taxon>
        <taxon>Candida/Lodderomyces clade</taxon>
        <taxon>Candida</taxon>
    </lineage>
</organism>
<proteinExistence type="predicted"/>
<feature type="region of interest" description="Disordered" evidence="1">
    <location>
        <begin position="13"/>
        <end position="103"/>
    </location>
</feature>
<protein>
    <submittedName>
        <fullName evidence="2">Uncharacterized protein</fullName>
    </submittedName>
</protein>
<dbReference type="RefSeq" id="XP_002547520.1">
    <property type="nucleotide sequence ID" value="XM_002547474.1"/>
</dbReference>
<reference evidence="2 3" key="1">
    <citation type="journal article" date="2009" name="Nature">
        <title>Evolution of pathogenicity and sexual reproduction in eight Candida genomes.</title>
        <authorList>
            <person name="Butler G."/>
            <person name="Rasmussen M.D."/>
            <person name="Lin M.F."/>
            <person name="Santos M.A."/>
            <person name="Sakthikumar S."/>
            <person name="Munro C.A."/>
            <person name="Rheinbay E."/>
            <person name="Grabherr M."/>
            <person name="Forche A."/>
            <person name="Reedy J.L."/>
            <person name="Agrafioti I."/>
            <person name="Arnaud M.B."/>
            <person name="Bates S."/>
            <person name="Brown A.J."/>
            <person name="Brunke S."/>
            <person name="Costanzo M.C."/>
            <person name="Fitzpatrick D.A."/>
            <person name="de Groot P.W."/>
            <person name="Harris D."/>
            <person name="Hoyer L.L."/>
            <person name="Hube B."/>
            <person name="Klis F.M."/>
            <person name="Kodira C."/>
            <person name="Lennard N."/>
            <person name="Logue M.E."/>
            <person name="Martin R."/>
            <person name="Neiman A.M."/>
            <person name="Nikolaou E."/>
            <person name="Quail M.A."/>
            <person name="Quinn J."/>
            <person name="Santos M.C."/>
            <person name="Schmitzberger F.F."/>
            <person name="Sherlock G."/>
            <person name="Shah P."/>
            <person name="Silverstein K.A."/>
            <person name="Skrzypek M.S."/>
            <person name="Soll D."/>
            <person name="Staggs R."/>
            <person name="Stansfield I."/>
            <person name="Stumpf M.P."/>
            <person name="Sudbery P.E."/>
            <person name="Srikantha T."/>
            <person name="Zeng Q."/>
            <person name="Berman J."/>
            <person name="Berriman M."/>
            <person name="Heitman J."/>
            <person name="Gow N.A."/>
            <person name="Lorenz M.C."/>
            <person name="Birren B.W."/>
            <person name="Kellis M."/>
            <person name="Cuomo C.A."/>
        </authorList>
    </citation>
    <scope>NUCLEOTIDE SEQUENCE [LARGE SCALE GENOMIC DNA]</scope>
    <source>
        <strain evidence="3">ATCC MYA-3404 / T1</strain>
    </source>
</reference>
<dbReference type="OrthoDB" id="4088875at2759"/>
<feature type="compositionally biased region" description="Basic and acidic residues" evidence="1">
    <location>
        <begin position="16"/>
        <end position="30"/>
    </location>
</feature>
<dbReference type="VEuPathDB" id="FungiDB:CTRG_01827"/>
<dbReference type="KEGG" id="ctp:CTRG_01827"/>
<dbReference type="AlphaFoldDB" id="C5M7J5"/>
<gene>
    <name evidence="2" type="ORF">CTRG_01827</name>
</gene>
<accession>C5M7J5</accession>
<dbReference type="GeneID" id="8300090"/>
<evidence type="ECO:0000313" key="3">
    <source>
        <dbReference type="Proteomes" id="UP000002037"/>
    </source>
</evidence>
<evidence type="ECO:0000256" key="1">
    <source>
        <dbReference type="SAM" id="MobiDB-lite"/>
    </source>
</evidence>
<feature type="compositionally biased region" description="Polar residues" evidence="1">
    <location>
        <begin position="56"/>
        <end position="68"/>
    </location>
</feature>
<evidence type="ECO:0000313" key="2">
    <source>
        <dbReference type="EMBL" id="EER34965.1"/>
    </source>
</evidence>